<feature type="signal peptide" evidence="1">
    <location>
        <begin position="1"/>
        <end position="27"/>
    </location>
</feature>
<dbReference type="AlphaFoldDB" id="A0AAV2ZKG3"/>
<proteinExistence type="predicted"/>
<dbReference type="Proteomes" id="UP001181693">
    <property type="component" value="Unassembled WGS sequence"/>
</dbReference>
<keyword evidence="4" id="KW-1185">Reference proteome</keyword>
<dbReference type="EMBL" id="DYDO01000011">
    <property type="protein sequence ID" value="DBA15760.1"/>
    <property type="molecule type" value="Genomic_DNA"/>
</dbReference>
<accession>A0AAV2ZKG3</accession>
<evidence type="ECO:0000259" key="2">
    <source>
        <dbReference type="Pfam" id="PF01826"/>
    </source>
</evidence>
<evidence type="ECO:0000256" key="1">
    <source>
        <dbReference type="SAM" id="SignalP"/>
    </source>
</evidence>
<protein>
    <recommendedName>
        <fullName evidence="2">TIL domain-containing protein</fullName>
    </recommendedName>
</protein>
<comment type="caution">
    <text evidence="3">The sequence shown here is derived from an EMBL/GenBank/DDBJ whole genome shotgun (WGS) entry which is preliminary data.</text>
</comment>
<evidence type="ECO:0000313" key="4">
    <source>
        <dbReference type="Proteomes" id="UP001181693"/>
    </source>
</evidence>
<feature type="domain" description="TIL" evidence="2">
    <location>
        <begin position="92"/>
        <end position="148"/>
    </location>
</feature>
<dbReference type="CDD" id="cd19941">
    <property type="entry name" value="TIL"/>
    <property type="match status" value="1"/>
</dbReference>
<dbReference type="Gene3D" id="2.10.25.10">
    <property type="entry name" value="Laminin"/>
    <property type="match status" value="2"/>
</dbReference>
<reference evidence="3" key="1">
    <citation type="thesis" date="2020" institute="ProQuest LLC" country="789 East Eisenhower Parkway, Ann Arbor, MI, USA">
        <title>Comparative Genomics and Chromosome Evolution.</title>
        <authorList>
            <person name="Mudd A.B."/>
        </authorList>
    </citation>
    <scope>NUCLEOTIDE SEQUENCE</scope>
    <source>
        <strain evidence="3">1538</strain>
        <tissue evidence="3">Blood</tissue>
    </source>
</reference>
<organism evidence="3 4">
    <name type="scientific">Pyxicephalus adspersus</name>
    <name type="common">African bullfrog</name>
    <dbReference type="NCBI Taxonomy" id="30357"/>
    <lineage>
        <taxon>Eukaryota</taxon>
        <taxon>Metazoa</taxon>
        <taxon>Chordata</taxon>
        <taxon>Craniata</taxon>
        <taxon>Vertebrata</taxon>
        <taxon>Euteleostomi</taxon>
        <taxon>Amphibia</taxon>
        <taxon>Batrachia</taxon>
        <taxon>Anura</taxon>
        <taxon>Neobatrachia</taxon>
        <taxon>Ranoidea</taxon>
        <taxon>Pyxicephalidae</taxon>
        <taxon>Pyxicephalinae</taxon>
        <taxon>Pyxicephalus</taxon>
    </lineage>
</organism>
<gene>
    <name evidence="3" type="ORF">GDO54_003226</name>
</gene>
<evidence type="ECO:0000313" key="3">
    <source>
        <dbReference type="EMBL" id="DBA15760.1"/>
    </source>
</evidence>
<dbReference type="SUPFAM" id="SSF57567">
    <property type="entry name" value="Serine protease inhibitors"/>
    <property type="match status" value="2"/>
</dbReference>
<sequence length="148" mass="16276">MAISRSQWAVQLLLLAFSLLLIGECQAATTETLCPSDKTPGCRSPCYSSCDTLNLTACHDTCTKACVCREGSVFQSVDSDVCVSIESCKVTCPENSQFVLCYRQPRETCTTLGIKYQPSQFCMPRCVCNDGYVLSNEPNPQCINKKKC</sequence>
<dbReference type="Pfam" id="PF01826">
    <property type="entry name" value="TIL"/>
    <property type="match status" value="2"/>
</dbReference>
<dbReference type="InterPro" id="IPR036084">
    <property type="entry name" value="Ser_inhib-like_sf"/>
</dbReference>
<dbReference type="InterPro" id="IPR002919">
    <property type="entry name" value="TIL_dom"/>
</dbReference>
<keyword evidence="1" id="KW-0732">Signal</keyword>
<feature type="domain" description="TIL" evidence="2">
    <location>
        <begin position="39"/>
        <end position="88"/>
    </location>
</feature>
<name>A0AAV2ZKG3_PYXAD</name>
<feature type="chain" id="PRO_5043607054" description="TIL domain-containing protein" evidence="1">
    <location>
        <begin position="28"/>
        <end position="148"/>
    </location>
</feature>